<keyword evidence="3" id="KW-1185">Reference proteome</keyword>
<sequence>MFELYLLIAIIAAALLGLSQVFLKKGLDRVPSLKLEWEAIKRAVNDLMNNYFITAVVLGLGGGLSHLVALSMGKITIVQPLMSFASFVAVALGVLWLDETLSKTEYCEIGLILGGIILLSVTL</sequence>
<dbReference type="SUPFAM" id="SSF103481">
    <property type="entry name" value="Multidrug resistance efflux transporter EmrE"/>
    <property type="match status" value="1"/>
</dbReference>
<accession>A0A133U887</accession>
<feature type="transmembrane region" description="Helical" evidence="1">
    <location>
        <begin position="77"/>
        <end position="97"/>
    </location>
</feature>
<keyword evidence="1" id="KW-0472">Membrane</keyword>
<dbReference type="AlphaFoldDB" id="A0A133U887"/>
<keyword evidence="1" id="KW-0812">Transmembrane</keyword>
<name>A0A133U887_9EURY</name>
<dbReference type="EMBL" id="LHXL01000006">
    <property type="protein sequence ID" value="KXA90413.1"/>
    <property type="molecule type" value="Genomic_DNA"/>
</dbReference>
<dbReference type="Gene3D" id="1.10.3730.20">
    <property type="match status" value="1"/>
</dbReference>
<reference evidence="2 3" key="1">
    <citation type="journal article" date="2016" name="Sci. Rep.">
        <title>Metabolic traits of an uncultured archaeal lineage -MSBL1- from brine pools of the Red Sea.</title>
        <authorList>
            <person name="Mwirichia R."/>
            <person name="Alam I."/>
            <person name="Rashid M."/>
            <person name="Vinu M."/>
            <person name="Ba-Alawi W."/>
            <person name="Anthony Kamau A."/>
            <person name="Kamanda Ngugi D."/>
            <person name="Goker M."/>
            <person name="Klenk H.P."/>
            <person name="Bajic V."/>
            <person name="Stingl U."/>
        </authorList>
    </citation>
    <scope>NUCLEOTIDE SEQUENCE [LARGE SCALE GENOMIC DNA]</scope>
    <source>
        <strain evidence="2">SCGC-AAA259D14</strain>
    </source>
</reference>
<evidence type="ECO:0000313" key="2">
    <source>
        <dbReference type="EMBL" id="KXA90413.1"/>
    </source>
</evidence>
<evidence type="ECO:0000256" key="1">
    <source>
        <dbReference type="SAM" id="Phobius"/>
    </source>
</evidence>
<proteinExistence type="predicted"/>
<protein>
    <submittedName>
        <fullName evidence="2">Uncharacterized protein</fullName>
    </submittedName>
</protein>
<comment type="caution">
    <text evidence="2">The sequence shown here is derived from an EMBL/GenBank/DDBJ whole genome shotgun (WGS) entry which is preliminary data.</text>
</comment>
<organism evidence="2 3">
    <name type="scientific">candidate division MSBL1 archaeon SCGC-AAA259D14</name>
    <dbReference type="NCBI Taxonomy" id="1698261"/>
    <lineage>
        <taxon>Archaea</taxon>
        <taxon>Methanobacteriati</taxon>
        <taxon>Methanobacteriota</taxon>
        <taxon>candidate division MSBL1</taxon>
    </lineage>
</organism>
<dbReference type="InterPro" id="IPR037185">
    <property type="entry name" value="EmrE-like"/>
</dbReference>
<feature type="transmembrane region" description="Helical" evidence="1">
    <location>
        <begin position="51"/>
        <end position="70"/>
    </location>
</feature>
<dbReference type="Proteomes" id="UP000070589">
    <property type="component" value="Unassembled WGS sequence"/>
</dbReference>
<gene>
    <name evidence="2" type="ORF">AKJ62_00980</name>
</gene>
<evidence type="ECO:0000313" key="3">
    <source>
        <dbReference type="Proteomes" id="UP000070589"/>
    </source>
</evidence>
<keyword evidence="1" id="KW-1133">Transmembrane helix</keyword>